<proteinExistence type="predicted"/>
<organism evidence="2 3">
    <name type="scientific">Candidatus Enterococcus ferrettii</name>
    <dbReference type="NCBI Taxonomy" id="2815324"/>
    <lineage>
        <taxon>Bacteria</taxon>
        <taxon>Bacillati</taxon>
        <taxon>Bacillota</taxon>
        <taxon>Bacilli</taxon>
        <taxon>Lactobacillales</taxon>
        <taxon>Enterococcaceae</taxon>
        <taxon>Enterococcus</taxon>
    </lineage>
</organism>
<evidence type="ECO:0000313" key="3">
    <source>
        <dbReference type="Proteomes" id="UP000664357"/>
    </source>
</evidence>
<dbReference type="InterPro" id="IPR050246">
    <property type="entry name" value="Class_II_FBP_aldolase"/>
</dbReference>
<dbReference type="PIRSF" id="PIRSF001359">
    <property type="entry name" value="F_bP_aldolase_II"/>
    <property type="match status" value="1"/>
</dbReference>
<dbReference type="PANTHER" id="PTHR30304">
    <property type="entry name" value="D-TAGATOSE-1,6-BISPHOSPHATE ALDOLASE"/>
    <property type="match status" value="1"/>
</dbReference>
<protein>
    <submittedName>
        <fullName evidence="2">Fructose-bisphosphate aldolase, class II</fullName>
    </submittedName>
</protein>
<dbReference type="SUPFAM" id="SSF51569">
    <property type="entry name" value="Aldolase"/>
    <property type="match status" value="1"/>
</dbReference>
<dbReference type="Gene3D" id="3.20.20.70">
    <property type="entry name" value="Aldolase class I"/>
    <property type="match status" value="1"/>
</dbReference>
<comment type="cofactor">
    <cofactor evidence="1">
        <name>Zn(2+)</name>
        <dbReference type="ChEBI" id="CHEBI:29105"/>
    </cofactor>
</comment>
<dbReference type="CDD" id="cd00947">
    <property type="entry name" value="TBP_aldolase_IIB"/>
    <property type="match status" value="1"/>
</dbReference>
<dbReference type="InterPro" id="IPR000771">
    <property type="entry name" value="FBA_II"/>
</dbReference>
<dbReference type="Proteomes" id="UP000664357">
    <property type="component" value="Unassembled WGS sequence"/>
</dbReference>
<evidence type="ECO:0000313" key="2">
    <source>
        <dbReference type="EMBL" id="MEO1771679.1"/>
    </source>
</evidence>
<dbReference type="EMBL" id="JAFREL020000003">
    <property type="protein sequence ID" value="MEO1771679.1"/>
    <property type="molecule type" value="Genomic_DNA"/>
</dbReference>
<accession>A0ABV0ESS0</accession>
<name>A0ABV0ESS0_9ENTE</name>
<dbReference type="NCBIfam" id="TIGR00167">
    <property type="entry name" value="cbbA"/>
    <property type="match status" value="1"/>
</dbReference>
<dbReference type="Pfam" id="PF01116">
    <property type="entry name" value="F_bP_aldolase"/>
    <property type="match status" value="1"/>
</dbReference>
<dbReference type="PANTHER" id="PTHR30304:SF0">
    <property type="entry name" value="D-TAGATOSE-1,6-BISPHOSPHATE ALDOLASE SUBUNIT GATY-RELATED"/>
    <property type="match status" value="1"/>
</dbReference>
<reference evidence="2 3" key="1">
    <citation type="submission" date="2024-02" db="EMBL/GenBank/DDBJ databases">
        <title>The Genome Sequence of Enterococcus sp. DIV0159.</title>
        <authorList>
            <person name="Earl A."/>
            <person name="Manson A."/>
            <person name="Gilmore M."/>
            <person name="Sanders J."/>
            <person name="Shea T."/>
            <person name="Howe W."/>
            <person name="Livny J."/>
            <person name="Cuomo C."/>
            <person name="Neafsey D."/>
            <person name="Birren B."/>
        </authorList>
    </citation>
    <scope>NUCLEOTIDE SEQUENCE [LARGE SCALE GENOMIC DNA]</scope>
    <source>
        <strain evidence="2 3">665A</strain>
    </source>
</reference>
<sequence length="281" mass="30446">MLVTMKELVDEAYEGGYAVPAPNVDNEHNLRAAIEAAEELNSPVIIGHICGYNPDIQYFGRIATDLARRAKVKVAINLDHGGSFEDCMAGIQAGFTSIMIDRSQASFEDNIREVAELAKAAHALGITVEAELGHVGVGQNYAVDGKQMLTNPEEALQFVQETNVDCLAVAVGTAHGVYQGEPHIRFELLEELTEKIPVPLVLHGGSGSGDENLRRCAKLGICKVNLSNDLRKAAIESLVEQDLNGDGAYEMYNYLAAGFKSKLKHYIELLGSKDKCGETNE</sequence>
<evidence type="ECO:0000256" key="1">
    <source>
        <dbReference type="ARBA" id="ARBA00001947"/>
    </source>
</evidence>
<gene>
    <name evidence="2" type="ORF">JZO67_003660</name>
</gene>
<dbReference type="InterPro" id="IPR013785">
    <property type="entry name" value="Aldolase_TIM"/>
</dbReference>
<dbReference type="RefSeq" id="WP_207704689.1">
    <property type="nucleotide sequence ID" value="NZ_JAFREL020000003.1"/>
</dbReference>
<keyword evidence="3" id="KW-1185">Reference proteome</keyword>
<comment type="caution">
    <text evidence="2">The sequence shown here is derived from an EMBL/GenBank/DDBJ whole genome shotgun (WGS) entry which is preliminary data.</text>
</comment>